<dbReference type="Proteomes" id="UP001603857">
    <property type="component" value="Unassembled WGS sequence"/>
</dbReference>
<feature type="transmembrane region" description="Helical" evidence="6">
    <location>
        <begin position="6"/>
        <end position="23"/>
    </location>
</feature>
<feature type="transmembrane region" description="Helical" evidence="6">
    <location>
        <begin position="241"/>
        <end position="264"/>
    </location>
</feature>
<proteinExistence type="inferred from homology"/>
<gene>
    <name evidence="7" type="ORF">Fmac_009173</name>
</gene>
<keyword evidence="5 6" id="KW-0472">Membrane</keyword>
<evidence type="ECO:0000256" key="4">
    <source>
        <dbReference type="ARBA" id="ARBA00022989"/>
    </source>
</evidence>
<evidence type="ECO:0000256" key="2">
    <source>
        <dbReference type="ARBA" id="ARBA00006948"/>
    </source>
</evidence>
<comment type="subcellular location">
    <subcellularLocation>
        <location evidence="1">Membrane</location>
        <topology evidence="1">Multi-pass membrane protein</topology>
    </subcellularLocation>
</comment>
<feature type="transmembrane region" description="Helical" evidence="6">
    <location>
        <begin position="186"/>
        <end position="208"/>
    </location>
</feature>
<organism evidence="7 8">
    <name type="scientific">Flemingia macrophylla</name>
    <dbReference type="NCBI Taxonomy" id="520843"/>
    <lineage>
        <taxon>Eukaryota</taxon>
        <taxon>Viridiplantae</taxon>
        <taxon>Streptophyta</taxon>
        <taxon>Embryophyta</taxon>
        <taxon>Tracheophyta</taxon>
        <taxon>Spermatophyta</taxon>
        <taxon>Magnoliopsida</taxon>
        <taxon>eudicotyledons</taxon>
        <taxon>Gunneridae</taxon>
        <taxon>Pentapetalae</taxon>
        <taxon>rosids</taxon>
        <taxon>fabids</taxon>
        <taxon>Fabales</taxon>
        <taxon>Fabaceae</taxon>
        <taxon>Papilionoideae</taxon>
        <taxon>50 kb inversion clade</taxon>
        <taxon>NPAAA clade</taxon>
        <taxon>indigoferoid/millettioid clade</taxon>
        <taxon>Phaseoleae</taxon>
        <taxon>Flemingia</taxon>
    </lineage>
</organism>
<evidence type="ECO:0000256" key="5">
    <source>
        <dbReference type="ARBA" id="ARBA00023136"/>
    </source>
</evidence>
<evidence type="ECO:0000256" key="6">
    <source>
        <dbReference type="SAM" id="Phobius"/>
    </source>
</evidence>
<dbReference type="GO" id="GO:0016020">
    <property type="term" value="C:membrane"/>
    <property type="evidence" value="ECO:0007669"/>
    <property type="project" value="UniProtKB-SubCell"/>
</dbReference>
<name>A0ABD1MZI4_9FABA</name>
<accession>A0ABD1MZI4</accession>
<keyword evidence="4 6" id="KW-1133">Transmembrane helix</keyword>
<reference evidence="7 8" key="1">
    <citation type="submission" date="2024-08" db="EMBL/GenBank/DDBJ databases">
        <title>Insights into the chromosomal genome structure of Flemingia macrophylla.</title>
        <authorList>
            <person name="Ding Y."/>
            <person name="Zhao Y."/>
            <person name="Bi W."/>
            <person name="Wu M."/>
            <person name="Zhao G."/>
            <person name="Gong Y."/>
            <person name="Li W."/>
            <person name="Zhang P."/>
        </authorList>
    </citation>
    <scope>NUCLEOTIDE SEQUENCE [LARGE SCALE GENOMIC DNA]</scope>
    <source>
        <strain evidence="7">DYQJB</strain>
        <tissue evidence="7">Leaf</tissue>
    </source>
</reference>
<evidence type="ECO:0000256" key="3">
    <source>
        <dbReference type="ARBA" id="ARBA00022692"/>
    </source>
</evidence>
<feature type="transmembrane region" description="Helical" evidence="6">
    <location>
        <begin position="153"/>
        <end position="174"/>
    </location>
</feature>
<sequence length="312" mass="34696">MGTLVGHVAPGLGFVVIGLWHLFNHTKLHALNPTSYTAPPWFPAAKLKHLELLLIMAASAASVSMELFIGPERHQPLDPDGSIPSNHLQNLEHSSISLTFLLYAASALLLERFHLHPPSKRALTQLLASIAFGQQLLLFHLHSADHVGPEGHFHSLLQLLVLLSLSTTLLGIPFPRSFILSFLRSLTILFQGLWLLSMGFILWTPALVPKGCFINHLHGHQVVRCSDHASLHRALSLVHILFSWFLIGVTAFGLAFYLALFNLYSHNHNNNTLPYFPLDKEDNSSDDHAPTPNPKTFIHLPNNNFSPVHIET</sequence>
<protein>
    <submittedName>
        <fullName evidence="7">Uncharacterized protein</fullName>
    </submittedName>
</protein>
<comment type="similarity">
    <text evidence="2">Belongs to the TMEM45 family.</text>
</comment>
<keyword evidence="3 6" id="KW-0812">Transmembrane</keyword>
<dbReference type="InterPro" id="IPR006904">
    <property type="entry name" value="DUF716"/>
</dbReference>
<feature type="transmembrane region" description="Helical" evidence="6">
    <location>
        <begin position="122"/>
        <end position="141"/>
    </location>
</feature>
<dbReference type="AlphaFoldDB" id="A0ABD1MZI4"/>
<evidence type="ECO:0000313" key="8">
    <source>
        <dbReference type="Proteomes" id="UP001603857"/>
    </source>
</evidence>
<dbReference type="EMBL" id="JBGMDY010000003">
    <property type="protein sequence ID" value="KAL2341233.1"/>
    <property type="molecule type" value="Genomic_DNA"/>
</dbReference>
<dbReference type="PANTHER" id="PTHR46285">
    <property type="entry name" value="PROTEINASE INHIBITOR I4, SERPIN (DUF716)-RELATED"/>
    <property type="match status" value="1"/>
</dbReference>
<evidence type="ECO:0000313" key="7">
    <source>
        <dbReference type="EMBL" id="KAL2341233.1"/>
    </source>
</evidence>
<evidence type="ECO:0000256" key="1">
    <source>
        <dbReference type="ARBA" id="ARBA00004141"/>
    </source>
</evidence>
<dbReference type="Pfam" id="PF04819">
    <property type="entry name" value="DUF716"/>
    <property type="match status" value="1"/>
</dbReference>
<comment type="caution">
    <text evidence="7">The sequence shown here is derived from an EMBL/GenBank/DDBJ whole genome shotgun (WGS) entry which is preliminary data.</text>
</comment>
<keyword evidence="8" id="KW-1185">Reference proteome</keyword>
<dbReference type="PANTHER" id="PTHR46285:SF3">
    <property type="entry name" value="PROTEINASE INHIBITOR I4, SERPIN (DUF716)"/>
    <property type="match status" value="1"/>
</dbReference>